<dbReference type="EMBL" id="JABCRI010000007">
    <property type="protein sequence ID" value="KAF8402633.1"/>
    <property type="molecule type" value="Genomic_DNA"/>
</dbReference>
<dbReference type="PANTHER" id="PTHR34945">
    <property type="entry name" value="2-OXOGLUTARATE (2OG) AND FE(II)-DEPENDENT OXYGENASE SUPERFAMILY PROTEIN"/>
    <property type="match status" value="1"/>
</dbReference>
<accession>A0A835DFJ5</accession>
<feature type="domain" description="Isopenicillin N synthase-like Fe(2+) 2OG dioxygenase" evidence="4">
    <location>
        <begin position="235"/>
        <end position="273"/>
    </location>
</feature>
<proteinExistence type="predicted"/>
<dbReference type="InterPro" id="IPR027443">
    <property type="entry name" value="IPNS-like_sf"/>
</dbReference>
<feature type="domain" description="Non-haem dioxygenase N-terminal" evidence="5">
    <location>
        <begin position="59"/>
        <end position="120"/>
    </location>
</feature>
<dbReference type="InterPro" id="IPR044861">
    <property type="entry name" value="IPNS-like_FE2OG_OXY"/>
</dbReference>
<evidence type="ECO:0000313" key="7">
    <source>
        <dbReference type="Proteomes" id="UP000655225"/>
    </source>
</evidence>
<dbReference type="SUPFAM" id="SSF51197">
    <property type="entry name" value="Clavaminate synthase-like"/>
    <property type="match status" value="1"/>
</dbReference>
<dbReference type="Gene3D" id="2.60.120.330">
    <property type="entry name" value="B-lactam Antibiotic, Isopenicillin N Synthase, Chain"/>
    <property type="match status" value="1"/>
</dbReference>
<dbReference type="Pfam" id="PF14226">
    <property type="entry name" value="DIOX_N"/>
    <property type="match status" value="1"/>
</dbReference>
<keyword evidence="2" id="KW-0408">Iron</keyword>
<reference evidence="6 7" key="1">
    <citation type="submission" date="2020-04" db="EMBL/GenBank/DDBJ databases">
        <title>Plant Genome Project.</title>
        <authorList>
            <person name="Zhang R.-G."/>
        </authorList>
    </citation>
    <scope>NUCLEOTIDE SEQUENCE [LARGE SCALE GENOMIC DNA]</scope>
    <source>
        <strain evidence="6">YNK0</strain>
        <tissue evidence="6">Leaf</tissue>
    </source>
</reference>
<sequence>MAHEQQKLPNSYGATAAPPPTPSTQPNSLSSSDAADALSRLFHRLPPTLSLSLPPRLSLPLISFSFSESNPNLLADLLSSSSSQLGFFQLTNHPIPSQLARSAELESLHIFDLPRDQKQQSFPIRNWPLGFDDDDDDEVGESFCFDGSCSTGSTELSLSSLREFTRAMEKLGLEIVESLSCAVGFDNPFRERATPFCSLMWVSEGHAGNKPVLSGRFYPYVIALQFQIRCQKYSLLADSGWVSVSPLVDSVMVTVGDIAQVWSNGKLKKVRGRPVASSKEDDKSRNITMSLLLTLPTDSTISPAILPMVATGGDNDDDEGQNSGGDIDSKAEKKLFCSFSFEDYAWRVYHQRLLFKDPLNRYRIK</sequence>
<evidence type="ECO:0000256" key="2">
    <source>
        <dbReference type="ARBA" id="ARBA00023004"/>
    </source>
</evidence>
<dbReference type="Proteomes" id="UP000655225">
    <property type="component" value="Unassembled WGS sequence"/>
</dbReference>
<dbReference type="OrthoDB" id="659818at2759"/>
<organism evidence="6 7">
    <name type="scientific">Tetracentron sinense</name>
    <name type="common">Spur-leaf</name>
    <dbReference type="NCBI Taxonomy" id="13715"/>
    <lineage>
        <taxon>Eukaryota</taxon>
        <taxon>Viridiplantae</taxon>
        <taxon>Streptophyta</taxon>
        <taxon>Embryophyta</taxon>
        <taxon>Tracheophyta</taxon>
        <taxon>Spermatophyta</taxon>
        <taxon>Magnoliopsida</taxon>
        <taxon>Trochodendrales</taxon>
        <taxon>Trochodendraceae</taxon>
        <taxon>Tetracentron</taxon>
    </lineage>
</organism>
<dbReference type="AlphaFoldDB" id="A0A835DFJ5"/>
<keyword evidence="7" id="KW-1185">Reference proteome</keyword>
<dbReference type="Pfam" id="PF03171">
    <property type="entry name" value="2OG-FeII_Oxy"/>
    <property type="match status" value="1"/>
</dbReference>
<gene>
    <name evidence="6" type="ORF">HHK36_010722</name>
</gene>
<comment type="caution">
    <text evidence="6">The sequence shown here is derived from an EMBL/GenBank/DDBJ whole genome shotgun (WGS) entry which is preliminary data.</text>
</comment>
<evidence type="ECO:0000259" key="4">
    <source>
        <dbReference type="Pfam" id="PF03171"/>
    </source>
</evidence>
<keyword evidence="1" id="KW-0479">Metal-binding</keyword>
<dbReference type="OMA" id="CFPKNWP"/>
<evidence type="ECO:0000256" key="1">
    <source>
        <dbReference type="ARBA" id="ARBA00022723"/>
    </source>
</evidence>
<dbReference type="GO" id="GO:0046872">
    <property type="term" value="F:metal ion binding"/>
    <property type="evidence" value="ECO:0007669"/>
    <property type="project" value="UniProtKB-KW"/>
</dbReference>
<feature type="region of interest" description="Disordered" evidence="3">
    <location>
        <begin position="1"/>
        <end position="32"/>
    </location>
</feature>
<protein>
    <submittedName>
        <fullName evidence="6">Uncharacterized protein</fullName>
    </submittedName>
</protein>
<dbReference type="PANTHER" id="PTHR34945:SF2">
    <property type="entry name" value="2-OXOGLUTARATE (2OG) AND FE(II)-DEPENDENT OXYGENASE SUPERFAMILY PROTEIN"/>
    <property type="match status" value="1"/>
</dbReference>
<dbReference type="InterPro" id="IPR026992">
    <property type="entry name" value="DIOX_N"/>
</dbReference>
<evidence type="ECO:0000256" key="3">
    <source>
        <dbReference type="SAM" id="MobiDB-lite"/>
    </source>
</evidence>
<name>A0A835DFJ5_TETSI</name>
<evidence type="ECO:0000259" key="5">
    <source>
        <dbReference type="Pfam" id="PF14226"/>
    </source>
</evidence>
<evidence type="ECO:0000313" key="6">
    <source>
        <dbReference type="EMBL" id="KAF8402633.1"/>
    </source>
</evidence>